<organism evidence="1 2">
    <name type="scientific">Mycena alexandri</name>
    <dbReference type="NCBI Taxonomy" id="1745969"/>
    <lineage>
        <taxon>Eukaryota</taxon>
        <taxon>Fungi</taxon>
        <taxon>Dikarya</taxon>
        <taxon>Basidiomycota</taxon>
        <taxon>Agaricomycotina</taxon>
        <taxon>Agaricomycetes</taxon>
        <taxon>Agaricomycetidae</taxon>
        <taxon>Agaricales</taxon>
        <taxon>Marasmiineae</taxon>
        <taxon>Mycenaceae</taxon>
        <taxon>Mycena</taxon>
    </lineage>
</organism>
<name>A0AAD6T5X5_9AGAR</name>
<keyword evidence="2" id="KW-1185">Reference proteome</keyword>
<proteinExistence type="predicted"/>
<dbReference type="EMBL" id="JARJCM010000024">
    <property type="protein sequence ID" value="KAJ7040048.1"/>
    <property type="molecule type" value="Genomic_DNA"/>
</dbReference>
<reference evidence="1" key="1">
    <citation type="submission" date="2023-03" db="EMBL/GenBank/DDBJ databases">
        <title>Massive genome expansion in bonnet fungi (Mycena s.s.) driven by repeated elements and novel gene families across ecological guilds.</title>
        <authorList>
            <consortium name="Lawrence Berkeley National Laboratory"/>
            <person name="Harder C.B."/>
            <person name="Miyauchi S."/>
            <person name="Viragh M."/>
            <person name="Kuo A."/>
            <person name="Thoen E."/>
            <person name="Andreopoulos B."/>
            <person name="Lu D."/>
            <person name="Skrede I."/>
            <person name="Drula E."/>
            <person name="Henrissat B."/>
            <person name="Morin E."/>
            <person name="Kohler A."/>
            <person name="Barry K."/>
            <person name="LaButti K."/>
            <person name="Morin E."/>
            <person name="Salamov A."/>
            <person name="Lipzen A."/>
            <person name="Mereny Z."/>
            <person name="Hegedus B."/>
            <person name="Baldrian P."/>
            <person name="Stursova M."/>
            <person name="Weitz H."/>
            <person name="Taylor A."/>
            <person name="Grigoriev I.V."/>
            <person name="Nagy L.G."/>
            <person name="Martin F."/>
            <person name="Kauserud H."/>
        </authorList>
    </citation>
    <scope>NUCLEOTIDE SEQUENCE</scope>
    <source>
        <strain evidence="1">CBHHK200</strain>
    </source>
</reference>
<gene>
    <name evidence="1" type="ORF">C8F04DRAFT_1315210</name>
</gene>
<evidence type="ECO:0000313" key="1">
    <source>
        <dbReference type="EMBL" id="KAJ7040048.1"/>
    </source>
</evidence>
<accession>A0AAD6T5X5</accession>
<sequence>MAAVNFNFQINRPIKACNLAIIVEGQKLTTSISQLQAAYAARNGKSGHPAPQAPPIQRQIKLIAGYGHRLRFLSPHRQDSLLEIEHDVNEQIKNLHGTPSNVAAILFLCNDRHPDSTAYPFKLDTSFLGFSGPTLFKKLTVVPPIPGDDWGKALQGLVNEGMCMLSFESRSDVLLPRTLARISQA</sequence>
<protein>
    <submittedName>
        <fullName evidence="1">Uncharacterized protein</fullName>
    </submittedName>
</protein>
<dbReference type="Proteomes" id="UP001218188">
    <property type="component" value="Unassembled WGS sequence"/>
</dbReference>
<evidence type="ECO:0000313" key="2">
    <source>
        <dbReference type="Proteomes" id="UP001218188"/>
    </source>
</evidence>
<dbReference type="AlphaFoldDB" id="A0AAD6T5X5"/>
<comment type="caution">
    <text evidence="1">The sequence shown here is derived from an EMBL/GenBank/DDBJ whole genome shotgun (WGS) entry which is preliminary data.</text>
</comment>